<dbReference type="SUPFAM" id="SSF69593">
    <property type="entry name" value="Glycerol-3-phosphate (1)-acyltransferase"/>
    <property type="match status" value="1"/>
</dbReference>
<accession>A0A162M8K6</accession>
<evidence type="ECO:0000313" key="4">
    <source>
        <dbReference type="EMBL" id="KYO64531.1"/>
    </source>
</evidence>
<organism evidence="4 5">
    <name type="scientific">Thermovenabulum gondwanense</name>
    <dbReference type="NCBI Taxonomy" id="520767"/>
    <lineage>
        <taxon>Bacteria</taxon>
        <taxon>Bacillati</taxon>
        <taxon>Bacillota</taxon>
        <taxon>Clostridia</taxon>
        <taxon>Thermosediminibacterales</taxon>
        <taxon>Thermosediminibacteraceae</taxon>
        <taxon>Thermovenabulum</taxon>
    </lineage>
</organism>
<dbReference type="PANTHER" id="PTHR10434">
    <property type="entry name" value="1-ACYL-SN-GLYCEROL-3-PHOSPHATE ACYLTRANSFERASE"/>
    <property type="match status" value="1"/>
</dbReference>
<name>A0A162M8K6_9FIRM</name>
<dbReference type="InterPro" id="IPR002123">
    <property type="entry name" value="Plipid/glycerol_acylTrfase"/>
</dbReference>
<dbReference type="Proteomes" id="UP000075737">
    <property type="component" value="Unassembled WGS sequence"/>
</dbReference>
<dbReference type="GO" id="GO:0003841">
    <property type="term" value="F:1-acylglycerol-3-phosphate O-acyltransferase activity"/>
    <property type="evidence" value="ECO:0007669"/>
    <property type="project" value="TreeGrafter"/>
</dbReference>
<evidence type="ECO:0000313" key="5">
    <source>
        <dbReference type="Proteomes" id="UP000075737"/>
    </source>
</evidence>
<dbReference type="Pfam" id="PF01553">
    <property type="entry name" value="Acyltransferase"/>
    <property type="match status" value="1"/>
</dbReference>
<evidence type="ECO:0000256" key="2">
    <source>
        <dbReference type="ARBA" id="ARBA00023315"/>
    </source>
</evidence>
<dbReference type="PATRIC" id="fig|520767.4.peg.2088"/>
<evidence type="ECO:0000259" key="3">
    <source>
        <dbReference type="SMART" id="SM00563"/>
    </source>
</evidence>
<dbReference type="STRING" id="520767.ATZ99_19670"/>
<gene>
    <name evidence="4" type="primary">plsC</name>
    <name evidence="4" type="ORF">ATZ99_19670</name>
</gene>
<comment type="caution">
    <text evidence="4">The sequence shown here is derived from an EMBL/GenBank/DDBJ whole genome shotgun (WGS) entry which is preliminary data.</text>
</comment>
<keyword evidence="5" id="KW-1185">Reference proteome</keyword>
<dbReference type="EC" id="2.3.1.-" evidence="4"/>
<dbReference type="EMBL" id="LOHZ01000042">
    <property type="protein sequence ID" value="KYO64531.1"/>
    <property type="molecule type" value="Genomic_DNA"/>
</dbReference>
<dbReference type="GO" id="GO:0006654">
    <property type="term" value="P:phosphatidic acid biosynthetic process"/>
    <property type="evidence" value="ECO:0007669"/>
    <property type="project" value="TreeGrafter"/>
</dbReference>
<keyword evidence="1 4" id="KW-0808">Transferase</keyword>
<dbReference type="CDD" id="cd07989">
    <property type="entry name" value="LPLAT_AGPAT-like"/>
    <property type="match status" value="1"/>
</dbReference>
<dbReference type="PANTHER" id="PTHR10434:SF11">
    <property type="entry name" value="1-ACYL-SN-GLYCEROL-3-PHOSPHATE ACYLTRANSFERASE"/>
    <property type="match status" value="1"/>
</dbReference>
<dbReference type="SMART" id="SM00563">
    <property type="entry name" value="PlsC"/>
    <property type="match status" value="1"/>
</dbReference>
<evidence type="ECO:0000256" key="1">
    <source>
        <dbReference type="ARBA" id="ARBA00022679"/>
    </source>
</evidence>
<sequence>MLYRIAKLLCKIILLIFFRIEVLGRENFPKDGPVIVYSNHKSFWDPILIGCMLDRTVNFMAKIELFKYPVFGFILRNLYAFPVNRGAPDRKAIRKALQVLKEGKVLGIFPEGTRSKDGMLKDPEPGIALFAIKTENLKLVPVAIKGNYKFFSKVQLIIGEPIVFESKNEKYSSEKINELSIELFKKVEQLLVS</sequence>
<feature type="domain" description="Phospholipid/glycerol acyltransferase" evidence="3">
    <location>
        <begin position="34"/>
        <end position="147"/>
    </location>
</feature>
<keyword evidence="2 4" id="KW-0012">Acyltransferase</keyword>
<protein>
    <submittedName>
        <fullName evidence="4">1-acyl-sn-glycerol-3-phosphate acyltransferase</fullName>
        <ecNumber evidence="4">2.3.1.-</ecNumber>
    </submittedName>
</protein>
<dbReference type="OrthoDB" id="9803035at2"/>
<proteinExistence type="predicted"/>
<dbReference type="AlphaFoldDB" id="A0A162M8K6"/>
<dbReference type="RefSeq" id="WP_068749063.1">
    <property type="nucleotide sequence ID" value="NZ_LOHZ01000042.1"/>
</dbReference>
<reference evidence="4 5" key="1">
    <citation type="submission" date="2015-12" db="EMBL/GenBank/DDBJ databases">
        <title>Draft genome of Thermovenabulum gondwanense isolated from a red thermophilic microbial mat colonisisng an outflow channel of a bore well.</title>
        <authorList>
            <person name="Patel B.K."/>
        </authorList>
    </citation>
    <scope>NUCLEOTIDE SEQUENCE [LARGE SCALE GENOMIC DNA]</scope>
    <source>
        <strain evidence="4 5">R270</strain>
    </source>
</reference>